<sequence length="123" mass="13875">MCGNGQVTRPDDKARLLGRLIFEVRNKQKYYRTNSFELPENVGITKTWAVGQGLVVTNRDAQGVPNLVRTMYRVRYISRGQVGVVGNIYLAPEFPRIPCGLTDELYYTTSQFLLSSLTTALLN</sequence>
<reference evidence="1 2" key="1">
    <citation type="submission" date="2024-08" db="EMBL/GenBank/DDBJ databases">
        <authorList>
            <person name="Cucini C."/>
            <person name="Frati F."/>
        </authorList>
    </citation>
    <scope>NUCLEOTIDE SEQUENCE [LARGE SCALE GENOMIC DNA]</scope>
</reference>
<evidence type="ECO:0000313" key="2">
    <source>
        <dbReference type="Proteomes" id="UP001642540"/>
    </source>
</evidence>
<organism evidence="1 2">
    <name type="scientific">Orchesella dallaii</name>
    <dbReference type="NCBI Taxonomy" id="48710"/>
    <lineage>
        <taxon>Eukaryota</taxon>
        <taxon>Metazoa</taxon>
        <taxon>Ecdysozoa</taxon>
        <taxon>Arthropoda</taxon>
        <taxon>Hexapoda</taxon>
        <taxon>Collembola</taxon>
        <taxon>Entomobryomorpha</taxon>
        <taxon>Entomobryoidea</taxon>
        <taxon>Orchesellidae</taxon>
        <taxon>Orchesellinae</taxon>
        <taxon>Orchesella</taxon>
    </lineage>
</organism>
<dbReference type="Proteomes" id="UP001642540">
    <property type="component" value="Unassembled WGS sequence"/>
</dbReference>
<proteinExistence type="predicted"/>
<gene>
    <name evidence="1" type="ORF">ODALV1_LOCUS583</name>
</gene>
<name>A0ABP1PJ38_9HEXA</name>
<keyword evidence="2" id="KW-1185">Reference proteome</keyword>
<dbReference type="EMBL" id="CAXLJM020000003">
    <property type="protein sequence ID" value="CAL8069035.1"/>
    <property type="molecule type" value="Genomic_DNA"/>
</dbReference>
<evidence type="ECO:0000313" key="1">
    <source>
        <dbReference type="EMBL" id="CAL8069035.1"/>
    </source>
</evidence>
<protein>
    <submittedName>
        <fullName evidence="1">Uncharacterized protein</fullName>
    </submittedName>
</protein>
<comment type="caution">
    <text evidence="1">The sequence shown here is derived from an EMBL/GenBank/DDBJ whole genome shotgun (WGS) entry which is preliminary data.</text>
</comment>
<accession>A0ABP1PJ38</accession>